<evidence type="ECO:0000259" key="7">
    <source>
        <dbReference type="PROSITE" id="PS51767"/>
    </source>
</evidence>
<evidence type="ECO:0000256" key="6">
    <source>
        <dbReference type="SAM" id="SignalP"/>
    </source>
</evidence>
<keyword evidence="6" id="KW-0732">Signal</keyword>
<feature type="domain" description="Peptidase A1" evidence="7">
    <location>
        <begin position="87"/>
        <end position="439"/>
    </location>
</feature>
<dbReference type="InterPro" id="IPR051708">
    <property type="entry name" value="Plant_Aspart_Prot_A1"/>
</dbReference>
<organism evidence="8 9">
    <name type="scientific">Ananas comosus</name>
    <name type="common">Pineapple</name>
    <name type="synonym">Ananas ananas</name>
    <dbReference type="NCBI Taxonomy" id="4615"/>
    <lineage>
        <taxon>Eukaryota</taxon>
        <taxon>Viridiplantae</taxon>
        <taxon>Streptophyta</taxon>
        <taxon>Embryophyta</taxon>
        <taxon>Tracheophyta</taxon>
        <taxon>Spermatophyta</taxon>
        <taxon>Magnoliopsida</taxon>
        <taxon>Liliopsida</taxon>
        <taxon>Poales</taxon>
        <taxon>Bromeliaceae</taxon>
        <taxon>Bromelioideae</taxon>
        <taxon>Ananas</taxon>
    </lineage>
</organism>
<gene>
    <name evidence="8" type="ORF">ACMD2_04793</name>
</gene>
<keyword evidence="4" id="KW-0378">Hydrolase</keyword>
<dbReference type="GO" id="GO:0004190">
    <property type="term" value="F:aspartic-type endopeptidase activity"/>
    <property type="evidence" value="ECO:0007669"/>
    <property type="project" value="UniProtKB-KW"/>
</dbReference>
<dbReference type="InterPro" id="IPR033121">
    <property type="entry name" value="PEPTIDASE_A1"/>
</dbReference>
<reference evidence="8 9" key="1">
    <citation type="journal article" date="2016" name="DNA Res.">
        <title>The draft genome of MD-2 pineapple using hybrid error correction of long reads.</title>
        <authorList>
            <person name="Redwan R.M."/>
            <person name="Saidin A."/>
            <person name="Kumar S.V."/>
        </authorList>
    </citation>
    <scope>NUCLEOTIDE SEQUENCE [LARGE SCALE GENOMIC DNA]</scope>
    <source>
        <strain evidence="9">cv. MD2</strain>
        <tissue evidence="8">Leaf</tissue>
    </source>
</reference>
<dbReference type="InterPro" id="IPR032799">
    <property type="entry name" value="TAXi_C"/>
</dbReference>
<protein>
    <submittedName>
        <fullName evidence="8">Protein ASPARTIC PROTEASE IN GUARD CELL 2</fullName>
    </submittedName>
</protein>
<dbReference type="Proteomes" id="UP000092600">
    <property type="component" value="Unassembled WGS sequence"/>
</dbReference>
<dbReference type="Pfam" id="PF14543">
    <property type="entry name" value="TAXi_N"/>
    <property type="match status" value="1"/>
</dbReference>
<dbReference type="SUPFAM" id="SSF50630">
    <property type="entry name" value="Acid proteases"/>
    <property type="match status" value="1"/>
</dbReference>
<evidence type="ECO:0000313" key="8">
    <source>
        <dbReference type="EMBL" id="OAY83613.1"/>
    </source>
</evidence>
<evidence type="ECO:0000256" key="1">
    <source>
        <dbReference type="ARBA" id="ARBA00007447"/>
    </source>
</evidence>
<feature type="chain" id="PRO_5008286277" evidence="6">
    <location>
        <begin position="19"/>
        <end position="446"/>
    </location>
</feature>
<proteinExistence type="inferred from homology"/>
<evidence type="ECO:0000256" key="3">
    <source>
        <dbReference type="ARBA" id="ARBA00022750"/>
    </source>
</evidence>
<feature type="signal peptide" evidence="6">
    <location>
        <begin position="1"/>
        <end position="18"/>
    </location>
</feature>
<sequence length="446" mass="48172">MGLLILALSLLLLNPTHASPSKKGLTLELIHRDSIRSPRYSENLNHHAGRFRRLLALSESRLQRMTSDRLRGAGLGPMVESEGEGTHMVKVGIGSPAVDLYLFFDTAGSITWTQCVPCDPCFPQPPPIYDPTKSASYRAVACGHPLCAHNACEDGKCKYEIRYGHRTFTNGTLAEEQFAFTSSRSGATERIGGLVFGCSNKTSRRMFDVPHLKAAGILALDRSPTSFATQMSDRIGGRFSYCIPPPHAPAGTGYLRFGDDIGDTRNMQSTSFVRNGASLLPHYYLKLNDISIADERLNLPAGTFDIKSDGSGGCVIDSGSAYTLLSDAAFVPVKSAIEKHIARTSKMTPVDAKAYGIASNTTLCYNNPGTGGLRNYPAMTLHFEGADLRVDTANLFEAVPECGLVCFTVAPASMTLLGTNLQRNVKFVFDVRKGELEFAPGKCGGV</sequence>
<dbReference type="GO" id="GO:0005576">
    <property type="term" value="C:extracellular region"/>
    <property type="evidence" value="ECO:0007669"/>
    <property type="project" value="TreeGrafter"/>
</dbReference>
<dbReference type="AlphaFoldDB" id="A0A199W335"/>
<comment type="similarity">
    <text evidence="1">Belongs to the peptidase A1 family.</text>
</comment>
<comment type="caution">
    <text evidence="8">The sequence shown here is derived from an EMBL/GenBank/DDBJ whole genome shotgun (WGS) entry which is preliminary data.</text>
</comment>
<name>A0A199W335_ANACO</name>
<evidence type="ECO:0000313" key="9">
    <source>
        <dbReference type="Proteomes" id="UP000092600"/>
    </source>
</evidence>
<accession>A0A199W335</accession>
<dbReference type="Pfam" id="PF14541">
    <property type="entry name" value="TAXi_C"/>
    <property type="match status" value="1"/>
</dbReference>
<evidence type="ECO:0000256" key="2">
    <source>
        <dbReference type="ARBA" id="ARBA00022670"/>
    </source>
</evidence>
<evidence type="ECO:0000256" key="5">
    <source>
        <dbReference type="ARBA" id="ARBA00023180"/>
    </source>
</evidence>
<dbReference type="InterPro" id="IPR021109">
    <property type="entry name" value="Peptidase_aspartic_dom_sf"/>
</dbReference>
<dbReference type="PANTHER" id="PTHR47967">
    <property type="entry name" value="OS07G0603500 PROTEIN-RELATED"/>
    <property type="match status" value="1"/>
</dbReference>
<dbReference type="PANTHER" id="PTHR47967:SF23">
    <property type="entry name" value="OS04G0448300 PROTEIN"/>
    <property type="match status" value="1"/>
</dbReference>
<dbReference type="Gene3D" id="2.40.70.10">
    <property type="entry name" value="Acid Proteases"/>
    <property type="match status" value="2"/>
</dbReference>
<dbReference type="PROSITE" id="PS51767">
    <property type="entry name" value="PEPTIDASE_A1"/>
    <property type="match status" value="1"/>
</dbReference>
<evidence type="ECO:0000256" key="4">
    <source>
        <dbReference type="ARBA" id="ARBA00022801"/>
    </source>
</evidence>
<dbReference type="GO" id="GO:0006508">
    <property type="term" value="P:proteolysis"/>
    <property type="evidence" value="ECO:0007669"/>
    <property type="project" value="UniProtKB-KW"/>
</dbReference>
<dbReference type="InterPro" id="IPR032861">
    <property type="entry name" value="TAXi_N"/>
</dbReference>
<dbReference type="CDD" id="cd05476">
    <property type="entry name" value="pepsin_A_like_plant"/>
    <property type="match status" value="1"/>
</dbReference>
<dbReference type="InterPro" id="IPR034161">
    <property type="entry name" value="Pepsin-like_plant"/>
</dbReference>
<dbReference type="EMBL" id="LSRQ01000332">
    <property type="protein sequence ID" value="OAY83613.1"/>
    <property type="molecule type" value="Genomic_DNA"/>
</dbReference>
<keyword evidence="5" id="KW-0325">Glycoprotein</keyword>
<keyword evidence="3" id="KW-0064">Aspartyl protease</keyword>
<keyword evidence="2 8" id="KW-0645">Protease</keyword>